<dbReference type="InterPro" id="IPR009057">
    <property type="entry name" value="Homeodomain-like_sf"/>
</dbReference>
<protein>
    <submittedName>
        <fullName evidence="5">AraC family transcriptional regulator</fullName>
    </submittedName>
    <submittedName>
        <fullName evidence="6">AraC-type DNA-binding protein</fullName>
    </submittedName>
</protein>
<dbReference type="RefSeq" id="WP_072933637.1">
    <property type="nucleotide sequence ID" value="NZ_BMFL01000013.1"/>
</dbReference>
<proteinExistence type="predicted"/>
<evidence type="ECO:0000313" key="6">
    <source>
        <dbReference type="EMBL" id="SHL57551.1"/>
    </source>
</evidence>
<dbReference type="EMBL" id="FRBH01000011">
    <property type="protein sequence ID" value="SHL57551.1"/>
    <property type="molecule type" value="Genomic_DNA"/>
</dbReference>
<dbReference type="PANTHER" id="PTHR43280:SF32">
    <property type="entry name" value="TRANSCRIPTIONAL REGULATORY PROTEIN"/>
    <property type="match status" value="1"/>
</dbReference>
<evidence type="ECO:0000259" key="4">
    <source>
        <dbReference type="PROSITE" id="PS01124"/>
    </source>
</evidence>
<evidence type="ECO:0000313" key="7">
    <source>
        <dbReference type="Proteomes" id="UP000184120"/>
    </source>
</evidence>
<dbReference type="Gene3D" id="2.60.120.10">
    <property type="entry name" value="Jelly Rolls"/>
    <property type="match status" value="1"/>
</dbReference>
<reference evidence="7" key="2">
    <citation type="submission" date="2016-11" db="EMBL/GenBank/DDBJ databases">
        <authorList>
            <person name="Varghese N."/>
            <person name="Submissions S."/>
        </authorList>
    </citation>
    <scope>NUCLEOTIDE SEQUENCE [LARGE SCALE GENOMIC DNA]</scope>
    <source>
        <strain evidence="7">DSM 27989</strain>
    </source>
</reference>
<dbReference type="Gene3D" id="1.10.10.60">
    <property type="entry name" value="Homeodomain-like"/>
    <property type="match status" value="1"/>
</dbReference>
<dbReference type="PANTHER" id="PTHR43280">
    <property type="entry name" value="ARAC-FAMILY TRANSCRIPTIONAL REGULATOR"/>
    <property type="match status" value="1"/>
</dbReference>
<dbReference type="PROSITE" id="PS01124">
    <property type="entry name" value="HTH_ARAC_FAMILY_2"/>
    <property type="match status" value="1"/>
</dbReference>
<gene>
    <name evidence="5" type="ORF">GCM10010984_21020</name>
    <name evidence="6" type="ORF">SAMN05443634_111109</name>
</gene>
<organism evidence="6 7">
    <name type="scientific">Chishuiella changwenlii</name>
    <dbReference type="NCBI Taxonomy" id="1434701"/>
    <lineage>
        <taxon>Bacteria</taxon>
        <taxon>Pseudomonadati</taxon>
        <taxon>Bacteroidota</taxon>
        <taxon>Flavobacteriia</taxon>
        <taxon>Flavobacteriales</taxon>
        <taxon>Weeksellaceae</taxon>
        <taxon>Chishuiella</taxon>
    </lineage>
</organism>
<dbReference type="Proteomes" id="UP000650994">
    <property type="component" value="Unassembled WGS sequence"/>
</dbReference>
<dbReference type="Proteomes" id="UP000184120">
    <property type="component" value="Unassembled WGS sequence"/>
</dbReference>
<keyword evidence="3" id="KW-0804">Transcription</keyword>
<dbReference type="GO" id="GO:0043565">
    <property type="term" value="F:sequence-specific DNA binding"/>
    <property type="evidence" value="ECO:0007669"/>
    <property type="project" value="InterPro"/>
</dbReference>
<reference evidence="6" key="3">
    <citation type="submission" date="2016-11" db="EMBL/GenBank/DDBJ databases">
        <authorList>
            <person name="Jaros S."/>
            <person name="Januszkiewicz K."/>
            <person name="Wedrychowicz H."/>
        </authorList>
    </citation>
    <scope>NUCLEOTIDE SEQUENCE [LARGE SCALE GENOMIC DNA]</scope>
    <source>
        <strain evidence="6">DSM 27989</strain>
    </source>
</reference>
<name>A0A1M7BRE6_9FLAO</name>
<evidence type="ECO:0000313" key="8">
    <source>
        <dbReference type="Proteomes" id="UP000650994"/>
    </source>
</evidence>
<sequence length="296" mass="35227">MDKRLFPTFDICNLNADKNTNELFSVDRFRGYVDSNPHLQQVHNHNYYHLVFFTEGSGEHLIDFEKFEAKAGTMYFMKPGQVHQWYFKERYDGYVVNFSTNFLDWVGINSNLLLEFKFLQSIKVDDHVVTLEEHIQKGVANYFELMIKENQLNDHFSNLKIAFSLMNMFIEINRSLEQENQSHLKSQSLIFNHFQSLIEENFKTKKLPKEYAELLHITPNHLNVLSKEISGISAGEWIRSRIILEAKRLLVNKDVSIKEISYLLNFQDVSYFVKFFKKYTNLTPEQFRKQYYVMHS</sequence>
<dbReference type="InterPro" id="IPR014710">
    <property type="entry name" value="RmlC-like_jellyroll"/>
</dbReference>
<dbReference type="Pfam" id="PF02311">
    <property type="entry name" value="AraC_binding"/>
    <property type="match status" value="1"/>
</dbReference>
<evidence type="ECO:0000256" key="3">
    <source>
        <dbReference type="ARBA" id="ARBA00023163"/>
    </source>
</evidence>
<dbReference type="OrthoDB" id="2585681at2"/>
<dbReference type="GO" id="GO:0003700">
    <property type="term" value="F:DNA-binding transcription factor activity"/>
    <property type="evidence" value="ECO:0007669"/>
    <property type="project" value="InterPro"/>
</dbReference>
<dbReference type="InterPro" id="IPR037923">
    <property type="entry name" value="HTH-like"/>
</dbReference>
<keyword evidence="8" id="KW-1185">Reference proteome</keyword>
<dbReference type="SMART" id="SM00342">
    <property type="entry name" value="HTH_ARAC"/>
    <property type="match status" value="1"/>
</dbReference>
<dbReference type="InterPro" id="IPR003313">
    <property type="entry name" value="AraC-bd"/>
</dbReference>
<dbReference type="SUPFAM" id="SSF51215">
    <property type="entry name" value="Regulatory protein AraC"/>
    <property type="match status" value="1"/>
</dbReference>
<evidence type="ECO:0000256" key="2">
    <source>
        <dbReference type="ARBA" id="ARBA00023125"/>
    </source>
</evidence>
<evidence type="ECO:0000256" key="1">
    <source>
        <dbReference type="ARBA" id="ARBA00023015"/>
    </source>
</evidence>
<dbReference type="SUPFAM" id="SSF46689">
    <property type="entry name" value="Homeodomain-like"/>
    <property type="match status" value="1"/>
</dbReference>
<evidence type="ECO:0000313" key="5">
    <source>
        <dbReference type="EMBL" id="GGF03382.1"/>
    </source>
</evidence>
<feature type="domain" description="HTH araC/xylS-type" evidence="4">
    <location>
        <begin position="192"/>
        <end position="290"/>
    </location>
</feature>
<accession>A0A1M7BRE6</accession>
<dbReference type="Pfam" id="PF12833">
    <property type="entry name" value="HTH_18"/>
    <property type="match status" value="1"/>
</dbReference>
<dbReference type="STRING" id="1434701.SAMN05443634_111109"/>
<dbReference type="AlphaFoldDB" id="A0A1M7BRE6"/>
<keyword evidence="1" id="KW-0805">Transcription regulation</keyword>
<reference evidence="5" key="1">
    <citation type="journal article" date="2014" name="Int. J. Syst. Evol. Microbiol.">
        <title>Complete genome of a new Firmicutes species belonging to the dominant human colonic microbiota ('Ruminococcus bicirculans') reveals two chromosomes and a selective capacity to utilize plant glucans.</title>
        <authorList>
            <consortium name="NISC Comparative Sequencing Program"/>
            <person name="Wegmann U."/>
            <person name="Louis P."/>
            <person name="Goesmann A."/>
            <person name="Henrissat B."/>
            <person name="Duncan S.H."/>
            <person name="Flint H.J."/>
        </authorList>
    </citation>
    <scope>NUCLEOTIDE SEQUENCE</scope>
    <source>
        <strain evidence="5">CGMCC 1.12707</strain>
    </source>
</reference>
<keyword evidence="2 6" id="KW-0238">DNA-binding</keyword>
<dbReference type="InterPro" id="IPR018060">
    <property type="entry name" value="HTH_AraC"/>
</dbReference>
<reference evidence="5" key="5">
    <citation type="submission" date="2024-05" db="EMBL/GenBank/DDBJ databases">
        <authorList>
            <person name="Sun Q."/>
            <person name="Zhou Y."/>
        </authorList>
    </citation>
    <scope>NUCLEOTIDE SEQUENCE</scope>
    <source>
        <strain evidence="5">CGMCC 1.12707</strain>
    </source>
</reference>
<dbReference type="EMBL" id="BMFL01000013">
    <property type="protein sequence ID" value="GGF03382.1"/>
    <property type="molecule type" value="Genomic_DNA"/>
</dbReference>
<reference evidence="8" key="4">
    <citation type="journal article" date="2019" name="Int. J. Syst. Evol. Microbiol.">
        <title>The Global Catalogue of Microorganisms (GCM) 10K type strain sequencing project: providing services to taxonomists for standard genome sequencing and annotation.</title>
        <authorList>
            <consortium name="The Broad Institute Genomics Platform"/>
            <consortium name="The Broad Institute Genome Sequencing Center for Infectious Disease"/>
            <person name="Wu L."/>
            <person name="Ma J."/>
        </authorList>
    </citation>
    <scope>NUCLEOTIDE SEQUENCE [LARGE SCALE GENOMIC DNA]</scope>
    <source>
        <strain evidence="8">CGMCC 1.12707</strain>
    </source>
</reference>